<evidence type="ECO:0000259" key="3">
    <source>
        <dbReference type="Pfam" id="PF25455"/>
    </source>
</evidence>
<keyword evidence="1" id="KW-0809">Transit peptide</keyword>
<comment type="caution">
    <text evidence="4">The sequence shown here is derived from an EMBL/GenBank/DDBJ whole genome shotgun (WGS) entry which is preliminary data.</text>
</comment>
<dbReference type="SUPFAM" id="SSF103025">
    <property type="entry name" value="Folate-binding domain"/>
    <property type="match status" value="1"/>
</dbReference>
<dbReference type="InterPro" id="IPR057460">
    <property type="entry name" value="CAF17_C"/>
</dbReference>
<dbReference type="InterPro" id="IPR017703">
    <property type="entry name" value="YgfZ/GCV_T_CS"/>
</dbReference>
<evidence type="ECO:0000313" key="5">
    <source>
        <dbReference type="Proteomes" id="UP000277766"/>
    </source>
</evidence>
<dbReference type="RefSeq" id="WP_126352041.1">
    <property type="nucleotide sequence ID" value="NZ_CP086380.1"/>
</dbReference>
<sequence>MTVYFTPLPSSSLRVTGADRTDFLQGQMTNDIRSCPAPGMVPACFLNVRGQIEHFARIYRRKDDLYLHLDAGEAAQLAARLRKYIIFDQVEVHDLSDQLATLHLWGDGPADLPGWPDPQAVPAGGAWEVQLDHAQVLLGAVNRTGVMGLDLHYLTAQQEEVLAWLAEHLAPQALPWEELQAQRIQAGLPEPALDAFAGLLLQEVGLDLDGPLPAISYRKGCYVGQEIMARLEARGKPRYGLAQLQVAAGTLAGSEVLAGSKVVGQTGLAAGGLALARLRLDLPADAPLEVAGQSVQRVQGVQP</sequence>
<accession>A0A431VVN6</accession>
<dbReference type="Proteomes" id="UP000277766">
    <property type="component" value="Unassembled WGS sequence"/>
</dbReference>
<gene>
    <name evidence="4" type="ORF">EJ104_07015</name>
</gene>
<dbReference type="EMBL" id="RXPE01000011">
    <property type="protein sequence ID" value="RTR27296.1"/>
    <property type="molecule type" value="Genomic_DNA"/>
</dbReference>
<dbReference type="AlphaFoldDB" id="A0A431VVN6"/>
<dbReference type="Pfam" id="PF25455">
    <property type="entry name" value="Beta-barrel_CAF17_C"/>
    <property type="match status" value="1"/>
</dbReference>
<evidence type="ECO:0000313" key="4">
    <source>
        <dbReference type="EMBL" id="RTR27296.1"/>
    </source>
</evidence>
<dbReference type="PANTHER" id="PTHR22602">
    <property type="entry name" value="TRANSFERASE CAF17, MITOCHONDRIAL-RELATED"/>
    <property type="match status" value="1"/>
</dbReference>
<evidence type="ECO:0000256" key="1">
    <source>
        <dbReference type="ARBA" id="ARBA00022946"/>
    </source>
</evidence>
<dbReference type="InterPro" id="IPR027266">
    <property type="entry name" value="TrmE/GcvT-like"/>
</dbReference>
<feature type="domain" description="GCVT N-terminal" evidence="2">
    <location>
        <begin position="13"/>
        <end position="167"/>
    </location>
</feature>
<dbReference type="OrthoDB" id="9796287at2"/>
<reference evidence="4 5" key="1">
    <citation type="submission" date="2018-12" db="EMBL/GenBank/DDBJ databases">
        <title>Deinococcus radiophilus ATCC 27603 genome sequencing and assembly.</title>
        <authorList>
            <person name="Maclea K.S."/>
            <person name="Maynard C.R."/>
        </authorList>
    </citation>
    <scope>NUCLEOTIDE SEQUENCE [LARGE SCALE GENOMIC DNA]</scope>
    <source>
        <strain evidence="4 5">ATCC 27603</strain>
    </source>
</reference>
<dbReference type="Pfam" id="PF01571">
    <property type="entry name" value="GCV_T"/>
    <property type="match status" value="1"/>
</dbReference>
<feature type="domain" description="CAF17 C-terminal" evidence="3">
    <location>
        <begin position="244"/>
        <end position="296"/>
    </location>
</feature>
<keyword evidence="5" id="KW-1185">Reference proteome</keyword>
<evidence type="ECO:0000259" key="2">
    <source>
        <dbReference type="Pfam" id="PF01571"/>
    </source>
</evidence>
<dbReference type="InterPro" id="IPR006222">
    <property type="entry name" value="GCVT_N"/>
</dbReference>
<name>A0A431VVN6_9DEIO</name>
<dbReference type="NCBIfam" id="TIGR03317">
    <property type="entry name" value="ygfZ_signature"/>
    <property type="match status" value="1"/>
</dbReference>
<dbReference type="PANTHER" id="PTHR22602:SF0">
    <property type="entry name" value="TRANSFERASE CAF17, MITOCHONDRIAL-RELATED"/>
    <property type="match status" value="1"/>
</dbReference>
<dbReference type="InterPro" id="IPR045179">
    <property type="entry name" value="YgfZ/GcvT"/>
</dbReference>
<organism evidence="4 5">
    <name type="scientific">Deinococcus radiophilus</name>
    <dbReference type="NCBI Taxonomy" id="32062"/>
    <lineage>
        <taxon>Bacteria</taxon>
        <taxon>Thermotogati</taxon>
        <taxon>Deinococcota</taxon>
        <taxon>Deinococci</taxon>
        <taxon>Deinococcales</taxon>
        <taxon>Deinococcaceae</taxon>
        <taxon>Deinococcus</taxon>
    </lineage>
</organism>
<protein>
    <submittedName>
        <fullName evidence="4">Folate-binding protein</fullName>
    </submittedName>
</protein>
<dbReference type="GO" id="GO:0016226">
    <property type="term" value="P:iron-sulfur cluster assembly"/>
    <property type="evidence" value="ECO:0007669"/>
    <property type="project" value="TreeGrafter"/>
</dbReference>
<dbReference type="Gene3D" id="3.30.1360.120">
    <property type="entry name" value="Probable tRNA modification gtpase trme, domain 1"/>
    <property type="match status" value="1"/>
</dbReference>
<proteinExistence type="predicted"/>